<reference evidence="1 2" key="1">
    <citation type="journal article" date="2013" name="Curr. Biol.">
        <title>The Genome of the Foraminiferan Reticulomyxa filosa.</title>
        <authorList>
            <person name="Glockner G."/>
            <person name="Hulsmann N."/>
            <person name="Schleicher M."/>
            <person name="Noegel A.A."/>
            <person name="Eichinger L."/>
            <person name="Gallinger C."/>
            <person name="Pawlowski J."/>
            <person name="Sierra R."/>
            <person name="Euteneuer U."/>
            <person name="Pillet L."/>
            <person name="Moustafa A."/>
            <person name="Platzer M."/>
            <person name="Groth M."/>
            <person name="Szafranski K."/>
            <person name="Schliwa M."/>
        </authorList>
    </citation>
    <scope>NUCLEOTIDE SEQUENCE [LARGE SCALE GENOMIC DNA]</scope>
</reference>
<proteinExistence type="predicted"/>
<feature type="non-terminal residue" evidence="1">
    <location>
        <position position="302"/>
    </location>
</feature>
<organism evidence="1 2">
    <name type="scientific">Reticulomyxa filosa</name>
    <dbReference type="NCBI Taxonomy" id="46433"/>
    <lineage>
        <taxon>Eukaryota</taxon>
        <taxon>Sar</taxon>
        <taxon>Rhizaria</taxon>
        <taxon>Retaria</taxon>
        <taxon>Foraminifera</taxon>
        <taxon>Monothalamids</taxon>
        <taxon>Reticulomyxidae</taxon>
        <taxon>Reticulomyxa</taxon>
    </lineage>
</organism>
<dbReference type="AlphaFoldDB" id="X6MBX4"/>
<dbReference type="EMBL" id="ASPP01023398">
    <property type="protein sequence ID" value="ETO10550.1"/>
    <property type="molecule type" value="Genomic_DNA"/>
</dbReference>
<keyword evidence="2" id="KW-1185">Reference proteome</keyword>
<evidence type="ECO:0000313" key="1">
    <source>
        <dbReference type="EMBL" id="ETO10550.1"/>
    </source>
</evidence>
<comment type="caution">
    <text evidence="1">The sequence shown here is derived from an EMBL/GenBank/DDBJ whole genome shotgun (WGS) entry which is preliminary data.</text>
</comment>
<sequence length="302" mass="34865">MLVFITEKIDQDEYKDMNVSDLIDPYKDQYNCSSHGNENNNKLQWLKTHITVEAMKYVAKECMMEACSIPNELVKRVIRNLKYCSEVPSMMGSNSISVSNTMSSLKAFIEKYHNINERDDLTNLQTELEQIEVLPILVEQQTSDNMHWIISKQATNLRRLRIYLYCPGSNKRYPLKLVKENIPWLYWSDFQVASNFQLSCSIFDIERKVATATISASSQVIVVEEQSLRKSVAAFGHTMSSNENVEIFRHLIREVKDESSFCFAMTIVKDLKEQLILSEFDISDASTDITSKLDQLDATHEQ</sequence>
<gene>
    <name evidence="1" type="ORF">RFI_26827</name>
</gene>
<evidence type="ECO:0000313" key="2">
    <source>
        <dbReference type="Proteomes" id="UP000023152"/>
    </source>
</evidence>
<accession>X6MBX4</accession>
<name>X6MBX4_RETFI</name>
<dbReference type="Proteomes" id="UP000023152">
    <property type="component" value="Unassembled WGS sequence"/>
</dbReference>
<protein>
    <submittedName>
        <fullName evidence="1">Uncharacterized protein</fullName>
    </submittedName>
</protein>